<feature type="compositionally biased region" description="Pro residues" evidence="1">
    <location>
        <begin position="384"/>
        <end position="405"/>
    </location>
</feature>
<reference evidence="3" key="1">
    <citation type="journal article" date="2013" name="Nature">
        <title>Pan genome of the phytoplankton Emiliania underpins its global distribution.</title>
        <authorList>
            <person name="Read B.A."/>
            <person name="Kegel J."/>
            <person name="Klute M.J."/>
            <person name="Kuo A."/>
            <person name="Lefebvre S.C."/>
            <person name="Maumus F."/>
            <person name="Mayer C."/>
            <person name="Miller J."/>
            <person name="Monier A."/>
            <person name="Salamov A."/>
            <person name="Young J."/>
            <person name="Aguilar M."/>
            <person name="Claverie J.M."/>
            <person name="Frickenhaus S."/>
            <person name="Gonzalez K."/>
            <person name="Herman E.K."/>
            <person name="Lin Y.C."/>
            <person name="Napier J."/>
            <person name="Ogata H."/>
            <person name="Sarno A.F."/>
            <person name="Shmutz J."/>
            <person name="Schroeder D."/>
            <person name="de Vargas C."/>
            <person name="Verret F."/>
            <person name="von Dassow P."/>
            <person name="Valentin K."/>
            <person name="Van de Peer Y."/>
            <person name="Wheeler G."/>
            <person name="Dacks J.B."/>
            <person name="Delwiche C.F."/>
            <person name="Dyhrman S.T."/>
            <person name="Glockner G."/>
            <person name="John U."/>
            <person name="Richards T."/>
            <person name="Worden A.Z."/>
            <person name="Zhang X."/>
            <person name="Grigoriev I.V."/>
            <person name="Allen A.E."/>
            <person name="Bidle K."/>
            <person name="Borodovsky M."/>
            <person name="Bowler C."/>
            <person name="Brownlee C."/>
            <person name="Cock J.M."/>
            <person name="Elias M."/>
            <person name="Gladyshev V.N."/>
            <person name="Groth M."/>
            <person name="Guda C."/>
            <person name="Hadaegh A."/>
            <person name="Iglesias-Rodriguez M.D."/>
            <person name="Jenkins J."/>
            <person name="Jones B.M."/>
            <person name="Lawson T."/>
            <person name="Leese F."/>
            <person name="Lindquist E."/>
            <person name="Lobanov A."/>
            <person name="Lomsadze A."/>
            <person name="Malik S.B."/>
            <person name="Marsh M.E."/>
            <person name="Mackinder L."/>
            <person name="Mock T."/>
            <person name="Mueller-Roeber B."/>
            <person name="Pagarete A."/>
            <person name="Parker M."/>
            <person name="Probert I."/>
            <person name="Quesneville H."/>
            <person name="Raines C."/>
            <person name="Rensing S.A."/>
            <person name="Riano-Pachon D.M."/>
            <person name="Richier S."/>
            <person name="Rokitta S."/>
            <person name="Shiraiwa Y."/>
            <person name="Soanes D.M."/>
            <person name="van der Giezen M."/>
            <person name="Wahlund T.M."/>
            <person name="Williams B."/>
            <person name="Wilson W."/>
            <person name="Wolfe G."/>
            <person name="Wurch L.L."/>
        </authorList>
    </citation>
    <scope>NUCLEOTIDE SEQUENCE</scope>
</reference>
<dbReference type="KEGG" id="ehx:EMIHUDRAFT_451368"/>
<dbReference type="RefSeq" id="XP_005769769.1">
    <property type="nucleotide sequence ID" value="XM_005769712.1"/>
</dbReference>
<feature type="compositionally biased region" description="Gly residues" evidence="1">
    <location>
        <begin position="103"/>
        <end position="114"/>
    </location>
</feature>
<evidence type="ECO:0008006" key="4">
    <source>
        <dbReference type="Google" id="ProtNLM"/>
    </source>
</evidence>
<sequence length="405" mass="39951">MALAAELASVERGAAAAAAAASSAVAEMRLVADTAGEVATLREEVLEHRRSLADAAAREERLVGQLHSLGGRAHHPPHDTGGCGAIVAAAAARVYGEAARAGGAAGRAEGGGGAAEAEEGGATSLHRVEEEVARCGGGAGQAGGAGGGAEGGRGTADSLGCFAAAAATAGPDGRVRGHGEEPSDVAPPLHLRAAAQGRLAAAVGAPSPHAALQESRDRRVHSSQAKISVDVVGSWACGPNGDASAEEGSETVPRRFREGDASEGCVGGGGGPLKPASGADASLPHSAAAASAAAPPSALEFDEPRNSGWTRVATPAASGGGFLYVNNETGAAQVTPPPRRPPPSGEHAVRIVRRLMQSDELAVLLGAASDAFYRWRRVALTAPPLAPPLAPPSAPRGSPPPPGRA</sequence>
<keyword evidence="3" id="KW-1185">Reference proteome</keyword>
<dbReference type="GeneID" id="17263490"/>
<dbReference type="HOGENOM" id="CLU_680773_0_0_1"/>
<protein>
    <recommendedName>
        <fullName evidence="4">WW domain-containing protein</fullName>
    </recommendedName>
</protein>
<dbReference type="EnsemblProtists" id="EOD17340">
    <property type="protein sequence ID" value="EOD17340"/>
    <property type="gene ID" value="EMIHUDRAFT_451368"/>
</dbReference>
<accession>A0A0D3J1F5</accession>
<dbReference type="Proteomes" id="UP000013827">
    <property type="component" value="Unassembled WGS sequence"/>
</dbReference>
<feature type="region of interest" description="Disordered" evidence="1">
    <location>
        <begin position="259"/>
        <end position="305"/>
    </location>
</feature>
<evidence type="ECO:0000256" key="1">
    <source>
        <dbReference type="SAM" id="MobiDB-lite"/>
    </source>
</evidence>
<organism evidence="2 3">
    <name type="scientific">Emiliania huxleyi (strain CCMP1516)</name>
    <dbReference type="NCBI Taxonomy" id="280463"/>
    <lineage>
        <taxon>Eukaryota</taxon>
        <taxon>Haptista</taxon>
        <taxon>Haptophyta</taxon>
        <taxon>Prymnesiophyceae</taxon>
        <taxon>Isochrysidales</taxon>
        <taxon>Noelaerhabdaceae</taxon>
        <taxon>Emiliania</taxon>
    </lineage>
</organism>
<feature type="region of interest" description="Disordered" evidence="1">
    <location>
        <begin position="383"/>
        <end position="405"/>
    </location>
</feature>
<evidence type="ECO:0000313" key="2">
    <source>
        <dbReference type="EnsemblProtists" id="EOD17340"/>
    </source>
</evidence>
<dbReference type="PaxDb" id="2903-EOD17340"/>
<name>A0A0D3J1F5_EMIH1</name>
<feature type="region of interest" description="Disordered" evidence="1">
    <location>
        <begin position="103"/>
        <end position="122"/>
    </location>
</feature>
<proteinExistence type="predicted"/>
<reference evidence="2" key="2">
    <citation type="submission" date="2024-10" db="UniProtKB">
        <authorList>
            <consortium name="EnsemblProtists"/>
        </authorList>
    </citation>
    <scope>IDENTIFICATION</scope>
</reference>
<feature type="compositionally biased region" description="Low complexity" evidence="1">
    <location>
        <begin position="279"/>
        <end position="298"/>
    </location>
</feature>
<evidence type="ECO:0000313" key="3">
    <source>
        <dbReference type="Proteomes" id="UP000013827"/>
    </source>
</evidence>
<dbReference type="AlphaFoldDB" id="A0A0D3J1F5"/>